<keyword evidence="2" id="KW-1185">Reference proteome</keyword>
<evidence type="ECO:0000313" key="2">
    <source>
        <dbReference type="Proteomes" id="UP001054945"/>
    </source>
</evidence>
<sequence length="151" mass="16608">MTSQLKNFKHIKELRNCEFAFVLFQSSNHINSYHDFKVLLCIALTQASFVPNYPVSVPLVTKVVAPAAVVRDVRGSAANVYSAGLGYNYGYNSYDNRFNDYALGYRGILGYNGLYDGYGYRGALGYNGLYGGYGYRGALGYNGFLGGYGGF</sequence>
<reference evidence="1 2" key="1">
    <citation type="submission" date="2021-06" db="EMBL/GenBank/DDBJ databases">
        <title>Caerostris extrusa draft genome.</title>
        <authorList>
            <person name="Kono N."/>
            <person name="Arakawa K."/>
        </authorList>
    </citation>
    <scope>NUCLEOTIDE SEQUENCE [LARGE SCALE GENOMIC DNA]</scope>
</reference>
<dbReference type="Proteomes" id="UP001054945">
    <property type="component" value="Unassembled WGS sequence"/>
</dbReference>
<comment type="caution">
    <text evidence="1">The sequence shown here is derived from an EMBL/GenBank/DDBJ whole genome shotgun (WGS) entry which is preliminary data.</text>
</comment>
<dbReference type="EMBL" id="BPLR01000282">
    <property type="protein sequence ID" value="GIY93582.1"/>
    <property type="molecule type" value="Genomic_DNA"/>
</dbReference>
<name>A0AAV4XEU4_CAEEX</name>
<dbReference type="AlphaFoldDB" id="A0AAV4XEU4"/>
<evidence type="ECO:0000313" key="1">
    <source>
        <dbReference type="EMBL" id="GIY93582.1"/>
    </source>
</evidence>
<gene>
    <name evidence="1" type="ORF">CEXT_330271</name>
</gene>
<protein>
    <submittedName>
        <fullName evidence="1">Uncharacterized protein</fullName>
    </submittedName>
</protein>
<proteinExistence type="predicted"/>
<accession>A0AAV4XEU4</accession>
<organism evidence="1 2">
    <name type="scientific">Caerostris extrusa</name>
    <name type="common">Bark spider</name>
    <name type="synonym">Caerostris bankana</name>
    <dbReference type="NCBI Taxonomy" id="172846"/>
    <lineage>
        <taxon>Eukaryota</taxon>
        <taxon>Metazoa</taxon>
        <taxon>Ecdysozoa</taxon>
        <taxon>Arthropoda</taxon>
        <taxon>Chelicerata</taxon>
        <taxon>Arachnida</taxon>
        <taxon>Araneae</taxon>
        <taxon>Araneomorphae</taxon>
        <taxon>Entelegynae</taxon>
        <taxon>Araneoidea</taxon>
        <taxon>Araneidae</taxon>
        <taxon>Caerostris</taxon>
    </lineage>
</organism>